<dbReference type="NCBIfam" id="NF047356">
    <property type="entry name" value="RNA_bind_RnpM"/>
    <property type="match status" value="1"/>
</dbReference>
<feature type="domain" description="YlxR" evidence="1">
    <location>
        <begin position="9"/>
        <end position="81"/>
    </location>
</feature>
<dbReference type="InterPro" id="IPR037465">
    <property type="entry name" value="YlxR"/>
</dbReference>
<dbReference type="PANTHER" id="PTHR34215:SF1">
    <property type="entry name" value="YLXR DOMAIN-CONTAINING PROTEIN"/>
    <property type="match status" value="1"/>
</dbReference>
<dbReference type="Gene3D" id="3.30.1230.10">
    <property type="entry name" value="YlxR-like"/>
    <property type="match status" value="1"/>
</dbReference>
<dbReference type="OrthoDB" id="9813251at2"/>
<gene>
    <name evidence="2" type="ORF">CBF36_03145</name>
</gene>
<name>A0A429ZNH1_9ENTE</name>
<organism evidence="2 3">
    <name type="scientific">Vagococcus bubulae</name>
    <dbReference type="NCBI Taxonomy" id="1977868"/>
    <lineage>
        <taxon>Bacteria</taxon>
        <taxon>Bacillati</taxon>
        <taxon>Bacillota</taxon>
        <taxon>Bacilli</taxon>
        <taxon>Lactobacillales</taxon>
        <taxon>Enterococcaceae</taxon>
        <taxon>Vagococcus</taxon>
    </lineage>
</organism>
<dbReference type="GO" id="GO:0003677">
    <property type="term" value="F:DNA binding"/>
    <property type="evidence" value="ECO:0007669"/>
    <property type="project" value="UniProtKB-KW"/>
</dbReference>
<dbReference type="EMBL" id="NGJT01000004">
    <property type="protein sequence ID" value="RST95242.1"/>
    <property type="molecule type" value="Genomic_DNA"/>
</dbReference>
<dbReference type="InterPro" id="IPR035931">
    <property type="entry name" value="YlxR-like_sf"/>
</dbReference>
<dbReference type="SUPFAM" id="SSF64376">
    <property type="entry name" value="YlxR-like"/>
    <property type="match status" value="1"/>
</dbReference>
<evidence type="ECO:0000259" key="1">
    <source>
        <dbReference type="Pfam" id="PF04296"/>
    </source>
</evidence>
<evidence type="ECO:0000313" key="2">
    <source>
        <dbReference type="EMBL" id="RST95242.1"/>
    </source>
</evidence>
<sequence>MKQRKIPMRKCVVSNEMKPKKEMIRIVRSKEGEISIDPTGKMPGRGAYLSMEPEVVQKSWDQKILDRVLNDTLTDDFYQELLDYVSHQKARRELFGNGK</sequence>
<evidence type="ECO:0000313" key="3">
    <source>
        <dbReference type="Proteomes" id="UP000288490"/>
    </source>
</evidence>
<dbReference type="Proteomes" id="UP000288490">
    <property type="component" value="Unassembled WGS sequence"/>
</dbReference>
<keyword evidence="3" id="KW-1185">Reference proteome</keyword>
<dbReference type="RefSeq" id="WP_125956558.1">
    <property type="nucleotide sequence ID" value="NZ_JAQEJV010000004.1"/>
</dbReference>
<proteinExistence type="predicted"/>
<comment type="caution">
    <text evidence="2">The sequence shown here is derived from an EMBL/GenBank/DDBJ whole genome shotgun (WGS) entry which is preliminary data.</text>
</comment>
<keyword evidence="2" id="KW-0238">DNA-binding</keyword>
<accession>A0A429ZNH1</accession>
<dbReference type="PANTHER" id="PTHR34215">
    <property type="entry name" value="BLL0784 PROTEIN"/>
    <property type="match status" value="1"/>
</dbReference>
<dbReference type="CDD" id="cd00279">
    <property type="entry name" value="YlxR"/>
    <property type="match status" value="1"/>
</dbReference>
<dbReference type="InterPro" id="IPR007393">
    <property type="entry name" value="YlxR_dom"/>
</dbReference>
<dbReference type="AlphaFoldDB" id="A0A429ZNH1"/>
<dbReference type="Pfam" id="PF04296">
    <property type="entry name" value="YlxR"/>
    <property type="match status" value="1"/>
</dbReference>
<protein>
    <submittedName>
        <fullName evidence="2">DNA-binding protein</fullName>
    </submittedName>
</protein>
<reference evidence="2 3" key="1">
    <citation type="submission" date="2017-05" db="EMBL/GenBank/DDBJ databases">
        <title>Vagococcus spp. assemblies.</title>
        <authorList>
            <person name="Gulvik C.A."/>
        </authorList>
    </citation>
    <scope>NUCLEOTIDE SEQUENCE [LARGE SCALE GENOMIC DNA]</scope>
    <source>
        <strain evidence="2 3">SS1994</strain>
    </source>
</reference>